<name>A0A836EYL7_9HYME</name>
<protein>
    <submittedName>
        <fullName evidence="4">RRP1B protein</fullName>
    </submittedName>
</protein>
<evidence type="ECO:0000256" key="1">
    <source>
        <dbReference type="ARBA" id="ARBA00004123"/>
    </source>
</evidence>
<evidence type="ECO:0000256" key="2">
    <source>
        <dbReference type="ARBA" id="ARBA00006374"/>
    </source>
</evidence>
<dbReference type="AlphaFoldDB" id="A0A836EYL7"/>
<feature type="non-terminal residue" evidence="4">
    <location>
        <position position="278"/>
    </location>
</feature>
<keyword evidence="3" id="KW-0539">Nucleus</keyword>
<comment type="caution">
    <text evidence="4">The sequence shown here is derived from an EMBL/GenBank/DDBJ whole genome shotgun (WGS) entry which is preliminary data.</text>
</comment>
<evidence type="ECO:0000313" key="5">
    <source>
        <dbReference type="Proteomes" id="UP000667349"/>
    </source>
</evidence>
<dbReference type="Proteomes" id="UP000667349">
    <property type="component" value="Unassembled WGS sequence"/>
</dbReference>
<comment type="similarity">
    <text evidence="2">Belongs to the RRP1 family.</text>
</comment>
<dbReference type="GO" id="GO:0005634">
    <property type="term" value="C:nucleus"/>
    <property type="evidence" value="ECO:0007669"/>
    <property type="project" value="UniProtKB-SubCell"/>
</dbReference>
<dbReference type="GO" id="GO:0030688">
    <property type="term" value="C:preribosome, small subunit precursor"/>
    <property type="evidence" value="ECO:0007669"/>
    <property type="project" value="InterPro"/>
</dbReference>
<keyword evidence="5" id="KW-1185">Reference proteome</keyword>
<feature type="non-terminal residue" evidence="4">
    <location>
        <position position="1"/>
    </location>
</feature>
<dbReference type="GO" id="GO:0006364">
    <property type="term" value="P:rRNA processing"/>
    <property type="evidence" value="ECO:0007669"/>
    <property type="project" value="InterPro"/>
</dbReference>
<dbReference type="Pfam" id="PF05997">
    <property type="entry name" value="Nop52"/>
    <property type="match status" value="1"/>
</dbReference>
<accession>A0A836EYL7</accession>
<evidence type="ECO:0000313" key="4">
    <source>
        <dbReference type="EMBL" id="KAG5316777.1"/>
    </source>
</evidence>
<dbReference type="EMBL" id="JAANHZ010000015">
    <property type="protein sequence ID" value="KAG5316777.1"/>
    <property type="molecule type" value="Genomic_DNA"/>
</dbReference>
<organism evidence="4 5">
    <name type="scientific">Acromyrmex insinuator</name>
    <dbReference type="NCBI Taxonomy" id="230686"/>
    <lineage>
        <taxon>Eukaryota</taxon>
        <taxon>Metazoa</taxon>
        <taxon>Ecdysozoa</taxon>
        <taxon>Arthropoda</taxon>
        <taxon>Hexapoda</taxon>
        <taxon>Insecta</taxon>
        <taxon>Pterygota</taxon>
        <taxon>Neoptera</taxon>
        <taxon>Endopterygota</taxon>
        <taxon>Hymenoptera</taxon>
        <taxon>Apocrita</taxon>
        <taxon>Aculeata</taxon>
        <taxon>Formicoidea</taxon>
        <taxon>Formicidae</taxon>
        <taxon>Myrmicinae</taxon>
        <taxon>Acromyrmex</taxon>
    </lineage>
</organism>
<comment type="subcellular location">
    <subcellularLocation>
        <location evidence="1">Nucleus</location>
    </subcellularLocation>
</comment>
<gene>
    <name evidence="4" type="primary">Rrp1b</name>
    <name evidence="4" type="ORF">G6Z75_0004460</name>
</gene>
<dbReference type="InterPro" id="IPR010301">
    <property type="entry name" value="RRP1"/>
</dbReference>
<sequence length="278" mass="33500">MSRLRHWTHMCGMGLLICNGCDHYERVEESKTKRPNSNNISKTKIKKVMLAREMRIALMLIKKLNNNDEKDKMLRGLSKWLKIRLTHHYFTKTDFLMLWKGFFSFMWIKSNTIYTQKKLAKLFSKSVHCLETRKTIILYISCALQILAVKWSNINHRRRDSFFTLVEMIIRQTFVICKNQSWNMKWVTKFAKMFTQLFLHEKNEDFTMYMAEMYVIESAKICGKNGNLPDDIIRKLFTPFIECMKRKEELHKKAKKEFKTMRNRITLRSVRYNELIHV</sequence>
<reference evidence="4" key="1">
    <citation type="submission" date="2020-02" db="EMBL/GenBank/DDBJ databases">
        <title>Relaxed selection underlies rapid genomic changes in the transitions from sociality to social parasitism in ants.</title>
        <authorList>
            <person name="Bi X."/>
        </authorList>
    </citation>
    <scope>NUCLEOTIDE SEQUENCE</scope>
    <source>
        <strain evidence="4">BGI-DK2013a</strain>
        <tissue evidence="4">Whole body</tissue>
    </source>
</reference>
<evidence type="ECO:0000256" key="3">
    <source>
        <dbReference type="ARBA" id="ARBA00023242"/>
    </source>
</evidence>
<proteinExistence type="inferred from homology"/>